<dbReference type="Gramene" id="CDY46414">
    <property type="protein sequence ID" value="CDY46414"/>
    <property type="gene ID" value="GSBRNA2T00083961001"/>
</dbReference>
<gene>
    <name evidence="2" type="primary">BnaA08g20160D</name>
    <name evidence="1" type="ORF">DARMORV10_A08P27790.1</name>
    <name evidence="2" type="ORF">GSBRNA2T00083961001</name>
</gene>
<name>A0A078IAT2_BRANA</name>
<dbReference type="EMBL" id="LK032666">
    <property type="protein sequence ID" value="CDY46414.1"/>
    <property type="molecule type" value="Genomic_DNA"/>
</dbReference>
<proteinExistence type="predicted"/>
<dbReference type="Proteomes" id="UP000028999">
    <property type="component" value="Unassembled WGS sequence"/>
</dbReference>
<organism evidence="2 3">
    <name type="scientific">Brassica napus</name>
    <name type="common">Rape</name>
    <dbReference type="NCBI Taxonomy" id="3708"/>
    <lineage>
        <taxon>Eukaryota</taxon>
        <taxon>Viridiplantae</taxon>
        <taxon>Streptophyta</taxon>
        <taxon>Embryophyta</taxon>
        <taxon>Tracheophyta</taxon>
        <taxon>Spermatophyta</taxon>
        <taxon>Magnoliopsida</taxon>
        <taxon>eudicotyledons</taxon>
        <taxon>Gunneridae</taxon>
        <taxon>Pentapetalae</taxon>
        <taxon>rosids</taxon>
        <taxon>malvids</taxon>
        <taxon>Brassicales</taxon>
        <taxon>Brassicaceae</taxon>
        <taxon>Brassiceae</taxon>
        <taxon>Brassica</taxon>
    </lineage>
</organism>
<protein>
    <submittedName>
        <fullName evidence="1">(rape) hypothetical protein</fullName>
    </submittedName>
    <submittedName>
        <fullName evidence="2">BnaA08g20160D protein</fullName>
    </submittedName>
</protein>
<reference evidence="2 3" key="1">
    <citation type="journal article" date="2014" name="Science">
        <title>Plant genetics. Early allopolyploid evolution in the post-Neolithic Brassica napus oilseed genome.</title>
        <authorList>
            <person name="Chalhoub B."/>
            <person name="Denoeud F."/>
            <person name="Liu S."/>
            <person name="Parkin I.A."/>
            <person name="Tang H."/>
            <person name="Wang X."/>
            <person name="Chiquet J."/>
            <person name="Belcram H."/>
            <person name="Tong C."/>
            <person name="Samans B."/>
            <person name="Correa M."/>
            <person name="Da Silva C."/>
            <person name="Just J."/>
            <person name="Falentin C."/>
            <person name="Koh C.S."/>
            <person name="Le Clainche I."/>
            <person name="Bernard M."/>
            <person name="Bento P."/>
            <person name="Noel B."/>
            <person name="Labadie K."/>
            <person name="Alberti A."/>
            <person name="Charles M."/>
            <person name="Arnaud D."/>
            <person name="Guo H."/>
            <person name="Daviaud C."/>
            <person name="Alamery S."/>
            <person name="Jabbari K."/>
            <person name="Zhao M."/>
            <person name="Edger P.P."/>
            <person name="Chelaifa H."/>
            <person name="Tack D."/>
            <person name="Lassalle G."/>
            <person name="Mestiri I."/>
            <person name="Schnel N."/>
            <person name="Le Paslier M.C."/>
            <person name="Fan G."/>
            <person name="Renault V."/>
            <person name="Bayer P.E."/>
            <person name="Golicz A.A."/>
            <person name="Manoli S."/>
            <person name="Lee T.H."/>
            <person name="Thi V.H."/>
            <person name="Chalabi S."/>
            <person name="Hu Q."/>
            <person name="Fan C."/>
            <person name="Tollenaere R."/>
            <person name="Lu Y."/>
            <person name="Battail C."/>
            <person name="Shen J."/>
            <person name="Sidebottom C.H."/>
            <person name="Wang X."/>
            <person name="Canaguier A."/>
            <person name="Chauveau A."/>
            <person name="Berard A."/>
            <person name="Deniot G."/>
            <person name="Guan M."/>
            <person name="Liu Z."/>
            <person name="Sun F."/>
            <person name="Lim Y.P."/>
            <person name="Lyons E."/>
            <person name="Town C.D."/>
            <person name="Bancroft I."/>
            <person name="Wang X."/>
            <person name="Meng J."/>
            <person name="Ma J."/>
            <person name="Pires J.C."/>
            <person name="King G.J."/>
            <person name="Brunel D."/>
            <person name="Delourme R."/>
            <person name="Renard M."/>
            <person name="Aury J.M."/>
            <person name="Adams K.L."/>
            <person name="Batley J."/>
            <person name="Snowdon R.J."/>
            <person name="Tost J."/>
            <person name="Edwards D."/>
            <person name="Zhou Y."/>
            <person name="Hua W."/>
            <person name="Sharpe A.G."/>
            <person name="Paterson A.H."/>
            <person name="Guan C."/>
            <person name="Wincker P."/>
        </authorList>
    </citation>
    <scope>NUCLEOTIDE SEQUENCE [LARGE SCALE GENOMIC DNA]</scope>
    <source>
        <strain evidence="3">cv. Darmor-bzh</strain>
    </source>
</reference>
<dbReference type="AlphaFoldDB" id="A0A078IAT2"/>
<reference evidence="1" key="3">
    <citation type="submission" date="2021-01" db="EMBL/GenBank/DDBJ databases">
        <authorList>
            <consortium name="Genoscope - CEA"/>
            <person name="William W."/>
        </authorList>
    </citation>
    <scope>NUCLEOTIDE SEQUENCE</scope>
</reference>
<reference evidence="2" key="2">
    <citation type="submission" date="2014-06" db="EMBL/GenBank/DDBJ databases">
        <authorList>
            <person name="Genoscope - CEA"/>
        </authorList>
    </citation>
    <scope>NUCLEOTIDE SEQUENCE</scope>
</reference>
<evidence type="ECO:0000313" key="2">
    <source>
        <dbReference type="EMBL" id="CDY46414.1"/>
    </source>
</evidence>
<sequence length="111" mass="12573">MVTTLKDGYTIQVTKREPPVKQGVELKINGIHLVYEGGDYIKGEESYFTETENLPMFSALLKKVKLSQIVNLLLYELLPSLHAQCIKRDIANYLSEICQFFSSLEKGEVSS</sequence>
<evidence type="ECO:0000313" key="3">
    <source>
        <dbReference type="Proteomes" id="UP000028999"/>
    </source>
</evidence>
<keyword evidence="3" id="KW-1185">Reference proteome</keyword>
<dbReference type="PaxDb" id="3708-A0A078IAT2"/>
<dbReference type="EMBL" id="HG994362">
    <property type="protein sequence ID" value="CAF2254979.1"/>
    <property type="molecule type" value="Genomic_DNA"/>
</dbReference>
<evidence type="ECO:0000313" key="1">
    <source>
        <dbReference type="EMBL" id="CAF2254979.1"/>
    </source>
</evidence>
<accession>A0A078IAT2</accession>
<dbReference type="Proteomes" id="UP001295469">
    <property type="component" value="Chromosome A08"/>
</dbReference>